<dbReference type="EMBL" id="JAYMYQ010000005">
    <property type="protein sequence ID" value="KAK7327945.1"/>
    <property type="molecule type" value="Genomic_DNA"/>
</dbReference>
<accession>A0AAN9L1V3</accession>
<protein>
    <submittedName>
        <fullName evidence="1">Uncharacterized protein</fullName>
    </submittedName>
</protein>
<proteinExistence type="predicted"/>
<dbReference type="AlphaFoldDB" id="A0AAN9L1V3"/>
<dbReference type="Proteomes" id="UP001367508">
    <property type="component" value="Unassembled WGS sequence"/>
</dbReference>
<evidence type="ECO:0000313" key="1">
    <source>
        <dbReference type="EMBL" id="KAK7327945.1"/>
    </source>
</evidence>
<comment type="caution">
    <text evidence="1">The sequence shown here is derived from an EMBL/GenBank/DDBJ whole genome shotgun (WGS) entry which is preliminary data.</text>
</comment>
<organism evidence="1 2">
    <name type="scientific">Canavalia gladiata</name>
    <name type="common">Sword bean</name>
    <name type="synonym">Dolichos gladiatus</name>
    <dbReference type="NCBI Taxonomy" id="3824"/>
    <lineage>
        <taxon>Eukaryota</taxon>
        <taxon>Viridiplantae</taxon>
        <taxon>Streptophyta</taxon>
        <taxon>Embryophyta</taxon>
        <taxon>Tracheophyta</taxon>
        <taxon>Spermatophyta</taxon>
        <taxon>Magnoliopsida</taxon>
        <taxon>eudicotyledons</taxon>
        <taxon>Gunneridae</taxon>
        <taxon>Pentapetalae</taxon>
        <taxon>rosids</taxon>
        <taxon>fabids</taxon>
        <taxon>Fabales</taxon>
        <taxon>Fabaceae</taxon>
        <taxon>Papilionoideae</taxon>
        <taxon>50 kb inversion clade</taxon>
        <taxon>NPAAA clade</taxon>
        <taxon>indigoferoid/millettioid clade</taxon>
        <taxon>Phaseoleae</taxon>
        <taxon>Canavalia</taxon>
    </lineage>
</organism>
<evidence type="ECO:0000313" key="2">
    <source>
        <dbReference type="Proteomes" id="UP001367508"/>
    </source>
</evidence>
<reference evidence="1 2" key="1">
    <citation type="submission" date="2024-01" db="EMBL/GenBank/DDBJ databases">
        <title>The genomes of 5 underutilized Papilionoideae crops provide insights into root nodulation and disease resistanc.</title>
        <authorList>
            <person name="Jiang F."/>
        </authorList>
    </citation>
    <scope>NUCLEOTIDE SEQUENCE [LARGE SCALE GENOMIC DNA]</scope>
    <source>
        <strain evidence="1">LVBAO_FW01</strain>
        <tissue evidence="1">Leaves</tissue>
    </source>
</reference>
<name>A0AAN9L1V3_CANGL</name>
<keyword evidence="2" id="KW-1185">Reference proteome</keyword>
<gene>
    <name evidence="1" type="ORF">VNO77_22038</name>
</gene>
<sequence length="134" mass="15022">MAIAPFSTSSSCLRYCFPKSPVLLSVAMRDQDFSPFSSEVLPLEASFPPLKSAARSRGHSSQASLKDALECWCNGKIDPENLHAWKPYCSYNNLHDRPHAVSYLLPFCRKRGSNGSTSRPYLNLKRLDGLHYRG</sequence>